<feature type="compositionally biased region" description="Basic and acidic residues" evidence="1">
    <location>
        <begin position="120"/>
        <end position="130"/>
    </location>
</feature>
<reference evidence="4" key="1">
    <citation type="journal article" date="2011" name="Nature">
        <title>Genome sequence and analysis of the tuber crop potato.</title>
        <authorList>
            <consortium name="The Potato Genome Sequencing Consortium"/>
        </authorList>
    </citation>
    <scope>NUCLEOTIDE SEQUENCE [LARGE SCALE GENOMIC DNA]</scope>
    <source>
        <strain evidence="4">cv. DM1-3 516 R44</strain>
    </source>
</reference>
<dbReference type="EnsemblPlants" id="PGSC0003DMT400096994">
    <property type="protein sequence ID" value="PGSC0003DMT400096994"/>
    <property type="gene ID" value="PGSC0003DMG400046565"/>
</dbReference>
<keyword evidence="4" id="KW-1185">Reference proteome</keyword>
<dbReference type="Proteomes" id="UP000011115">
    <property type="component" value="Unassembled WGS sequence"/>
</dbReference>
<sequence>MPSQKESILRHLKSACLGSIMSRRQIDLGLLVSQEMAMRAKQTQTSFLFTVLITDLCRVTACESIQGETPKVSALKGEIAELKKDVAYLKAIDFTTLMRGADDTDIPETSGIPLTTPGDVQKDDAGHAESETETDEEKVAVHDKSATQTVPDELPTTAPSGSGIASMSEATPKTETRDQIDIPGTDAHIQAPKDRATT</sequence>
<evidence type="ECO:0000259" key="2">
    <source>
        <dbReference type="Pfam" id="PF20167"/>
    </source>
</evidence>
<dbReference type="InParanoid" id="M1DZP0"/>
<feature type="compositionally biased region" description="Polar residues" evidence="1">
    <location>
        <begin position="157"/>
        <end position="171"/>
    </location>
</feature>
<dbReference type="HOGENOM" id="CLU_029307_2_3_1"/>
<name>M1DZP0_SOLTU</name>
<feature type="region of interest" description="Disordered" evidence="1">
    <location>
        <begin position="101"/>
        <end position="198"/>
    </location>
</feature>
<dbReference type="PANTHER" id="PTHR33180:SF31">
    <property type="entry name" value="POLYPROTEIN PROTEIN"/>
    <property type="match status" value="1"/>
</dbReference>
<dbReference type="Gramene" id="PGSC0003DMT400096994">
    <property type="protein sequence ID" value="PGSC0003DMT400096994"/>
    <property type="gene ID" value="PGSC0003DMG400046565"/>
</dbReference>
<dbReference type="AlphaFoldDB" id="M1DZP0"/>
<evidence type="ECO:0000256" key="1">
    <source>
        <dbReference type="SAM" id="MobiDB-lite"/>
    </source>
</evidence>
<dbReference type="InterPro" id="IPR046796">
    <property type="entry name" value="Transposase_32_dom"/>
</dbReference>
<evidence type="ECO:0000313" key="3">
    <source>
        <dbReference type="EnsemblPlants" id="PGSC0003DMT400096994"/>
    </source>
</evidence>
<accession>M1DZP0</accession>
<reference evidence="3" key="2">
    <citation type="submission" date="2015-06" db="UniProtKB">
        <authorList>
            <consortium name="EnsemblPlants"/>
        </authorList>
    </citation>
    <scope>IDENTIFICATION</scope>
    <source>
        <strain evidence="3">DM1-3 516 R44</strain>
    </source>
</reference>
<organism evidence="3 4">
    <name type="scientific">Solanum tuberosum</name>
    <name type="common">Potato</name>
    <dbReference type="NCBI Taxonomy" id="4113"/>
    <lineage>
        <taxon>Eukaryota</taxon>
        <taxon>Viridiplantae</taxon>
        <taxon>Streptophyta</taxon>
        <taxon>Embryophyta</taxon>
        <taxon>Tracheophyta</taxon>
        <taxon>Spermatophyta</taxon>
        <taxon>Magnoliopsida</taxon>
        <taxon>eudicotyledons</taxon>
        <taxon>Gunneridae</taxon>
        <taxon>Pentapetalae</taxon>
        <taxon>asterids</taxon>
        <taxon>lamiids</taxon>
        <taxon>Solanales</taxon>
        <taxon>Solanaceae</taxon>
        <taxon>Solanoideae</taxon>
        <taxon>Solaneae</taxon>
        <taxon>Solanum</taxon>
    </lineage>
</organism>
<feature type="domain" description="Putative plant transposon protein" evidence="2">
    <location>
        <begin position="1"/>
        <end position="58"/>
    </location>
</feature>
<dbReference type="PaxDb" id="4113-PGSC0003DMT400096994"/>
<evidence type="ECO:0000313" key="4">
    <source>
        <dbReference type="Proteomes" id="UP000011115"/>
    </source>
</evidence>
<proteinExistence type="predicted"/>
<dbReference type="PANTHER" id="PTHR33180">
    <property type="entry name" value="PHOTOSYSTEM II CP43 REACTION CENTER PROTEIN"/>
    <property type="match status" value="1"/>
</dbReference>
<protein>
    <submittedName>
        <fullName evidence="3">Polyprotein protein</fullName>
    </submittedName>
</protein>
<dbReference type="Pfam" id="PF20167">
    <property type="entry name" value="Transposase_32"/>
    <property type="match status" value="1"/>
</dbReference>